<comment type="caution">
    <text evidence="1">The sequence shown here is derived from an EMBL/GenBank/DDBJ whole genome shotgun (WGS) entry which is preliminary data.</text>
</comment>
<proteinExistence type="predicted"/>
<dbReference type="AlphaFoldDB" id="A0A645GB93"/>
<dbReference type="EMBL" id="VSSQ01072931">
    <property type="protein sequence ID" value="MPN24177.1"/>
    <property type="molecule type" value="Genomic_DNA"/>
</dbReference>
<gene>
    <name evidence="1" type="ORF">SDC9_171571</name>
</gene>
<protein>
    <submittedName>
        <fullName evidence="1">Uncharacterized protein</fullName>
    </submittedName>
</protein>
<sequence length="125" mass="14919">MNIQSKQQRKISNKPEFRSEHNLPFEVAEYPMNIDPKTKWMLFRVGTCEGLWTSTQQSYDILAVTNRIPGNGHFNDVLQWFEQSCRRDKKALRILEVWNSNFKRHLIENRSFRDIGDCNVLKNFK</sequence>
<reference evidence="1" key="1">
    <citation type="submission" date="2019-08" db="EMBL/GenBank/DDBJ databases">
        <authorList>
            <person name="Kucharzyk K."/>
            <person name="Murdoch R.W."/>
            <person name="Higgins S."/>
            <person name="Loffler F."/>
        </authorList>
    </citation>
    <scope>NUCLEOTIDE SEQUENCE</scope>
</reference>
<accession>A0A645GB93</accession>
<organism evidence="1">
    <name type="scientific">bioreactor metagenome</name>
    <dbReference type="NCBI Taxonomy" id="1076179"/>
    <lineage>
        <taxon>unclassified sequences</taxon>
        <taxon>metagenomes</taxon>
        <taxon>ecological metagenomes</taxon>
    </lineage>
</organism>
<name>A0A645GB93_9ZZZZ</name>
<evidence type="ECO:0000313" key="1">
    <source>
        <dbReference type="EMBL" id="MPN24177.1"/>
    </source>
</evidence>